<dbReference type="CDD" id="cd00198">
    <property type="entry name" value="vWFA"/>
    <property type="match status" value="1"/>
</dbReference>
<dbReference type="SUPFAM" id="SSF52317">
    <property type="entry name" value="Class I glutamine amidotransferase-like"/>
    <property type="match status" value="1"/>
</dbReference>
<dbReference type="InterPro" id="IPR029062">
    <property type="entry name" value="Class_I_gatase-like"/>
</dbReference>
<dbReference type="Gene3D" id="3.40.50.410">
    <property type="entry name" value="von Willebrand factor, type A domain"/>
    <property type="match status" value="1"/>
</dbReference>
<dbReference type="Proteomes" id="UP000317835">
    <property type="component" value="Chromosome"/>
</dbReference>
<evidence type="ECO:0000259" key="3">
    <source>
        <dbReference type="PROSITE" id="PS50234"/>
    </source>
</evidence>
<dbReference type="SUPFAM" id="SSF53300">
    <property type="entry name" value="vWA-like"/>
    <property type="match status" value="2"/>
</dbReference>
<dbReference type="InterPro" id="IPR002035">
    <property type="entry name" value="VWF_A"/>
</dbReference>
<proteinExistence type="predicted"/>
<feature type="domain" description="VWFA" evidence="3">
    <location>
        <begin position="477"/>
        <end position="609"/>
    </location>
</feature>
<keyword evidence="2" id="KW-0472">Membrane</keyword>
<feature type="transmembrane region" description="Helical" evidence="2">
    <location>
        <begin position="45"/>
        <end position="63"/>
    </location>
</feature>
<feature type="transmembrane region" description="Helical" evidence="2">
    <location>
        <begin position="12"/>
        <end position="33"/>
    </location>
</feature>
<evidence type="ECO:0000256" key="2">
    <source>
        <dbReference type="SAM" id="Phobius"/>
    </source>
</evidence>
<evidence type="ECO:0000256" key="1">
    <source>
        <dbReference type="SAM" id="MobiDB-lite"/>
    </source>
</evidence>
<protein>
    <submittedName>
        <fullName evidence="4">von Willebrand factor type A domain protein</fullName>
    </submittedName>
</protein>
<dbReference type="SMART" id="SM00327">
    <property type="entry name" value="VWA"/>
    <property type="match status" value="2"/>
</dbReference>
<keyword evidence="5" id="KW-1185">Reference proteome</keyword>
<evidence type="ECO:0000313" key="5">
    <source>
        <dbReference type="Proteomes" id="UP000317835"/>
    </source>
</evidence>
<dbReference type="InterPro" id="IPR036465">
    <property type="entry name" value="vWFA_dom_sf"/>
</dbReference>
<sequence>MLDSLGNLRLTFLQPWWLLLIPVLLPPLVLLSMRSLAGLGKARRAAAILLRASVVSLIALALSDPQLVRRNESLTTIFLLDASRSIPGDLQAPMLQFINRAIAQHQRPEDRAGVVVFGKESKVESPPAPYTETLTGVQSTIDSEYTDLASAMKLALATFPDDTARRIVVLSDGNENRGDAYEQALAAAGLDVQVDVLPVDYNYDREVLVEKIALPPDVKKGETVNINVVVRAAAPARGRLEIYQKADNSTVPIDTLDDVELQRGVNVFRLKQEITDPNFYTYSAQFIPEEGLRRGLRADRAMNNMAEGFTQYRGEANVLLIEGTANEHEELVDALRENELAVTTLAAGDVTGAGLVGGDPLPTDLSELQKYDAIILANVPKDAFTDAQQELIANATHDQGIGLLMIGGETSFGAGGWMNTPIEKALPVDMQIPALKVKGKAAMVMIMHASEIPEGNYWQAVVAQEALKTLSSYDYAGLLHWQGQESWLFTLREIGGAKSAMLRAIDRMTPGDMPDMNPSLAMAGRALRSKQDAMSRHVIIISDGDPTAPTPPVIRQLKNAKVTVTTVLTAAHGNDIRSATVMQQLAQQTNGRFYNVTNPRALPRIYQKEARLISRPLIFEGPPPAWNVTMAYQSEPLLGLPQDLPPISGLVLASVKENELVEVPITSPNPTGQLNPVLAHWNYGLGRAVAFTSDAGRKWTTQWPGWDSYTAFWSQVVRWALRPVDRGNLTVSLRREEGQIKVVVDAIDAESDFLNFLQFQGIVNRPDRALDAPAERLELQQIAPGKYEGTIDNAEARGNYFVTLGYRGPDGQQGVITTGLSVPYSDEYRDLRSNPVLLESLADATGGEVFQWEAGPDGRLSGDRTAMAADVFRRDPDVQPPRSYRPIWHWMLFAAALVFVGDVGVRRIAPDFERIRRHLADSWQQLRGREVAPREEYMEKLRSRKAEVGQQIDRTRAATRFEAPTVPPPPGGPSPTADPTATGAAPDRPRPSGNSGRGTGLGPDRPKEAPGEADTYTNRLLKAKKKVWEEREQEKGKEKGDDHGRPS</sequence>
<feature type="domain" description="VWFA" evidence="3">
    <location>
        <begin position="75"/>
        <end position="265"/>
    </location>
</feature>
<dbReference type="PANTHER" id="PTHR37947">
    <property type="entry name" value="BLL2462 PROTEIN"/>
    <property type="match status" value="1"/>
</dbReference>
<feature type="region of interest" description="Disordered" evidence="1">
    <location>
        <begin position="942"/>
        <end position="1047"/>
    </location>
</feature>
<feature type="compositionally biased region" description="Basic and acidic residues" evidence="1">
    <location>
        <begin position="1026"/>
        <end position="1047"/>
    </location>
</feature>
<gene>
    <name evidence="4" type="ORF">ElP_17370</name>
</gene>
<dbReference type="AlphaFoldDB" id="A0A518GZ51"/>
<dbReference type="PANTHER" id="PTHR37947:SF2">
    <property type="entry name" value="VON WILLEBRAND FACTOR TYPE A"/>
    <property type="match status" value="1"/>
</dbReference>
<organism evidence="4 5">
    <name type="scientific">Tautonia plasticadhaerens</name>
    <dbReference type="NCBI Taxonomy" id="2527974"/>
    <lineage>
        <taxon>Bacteria</taxon>
        <taxon>Pseudomonadati</taxon>
        <taxon>Planctomycetota</taxon>
        <taxon>Planctomycetia</taxon>
        <taxon>Isosphaerales</taxon>
        <taxon>Isosphaeraceae</taxon>
        <taxon>Tautonia</taxon>
    </lineage>
</organism>
<dbReference type="Pfam" id="PF13519">
    <property type="entry name" value="VWA_2"/>
    <property type="match status" value="1"/>
</dbReference>
<accession>A0A518GZ51</accession>
<dbReference type="Gene3D" id="3.40.50.880">
    <property type="match status" value="2"/>
</dbReference>
<dbReference type="Pfam" id="PF00092">
    <property type="entry name" value="VWA"/>
    <property type="match status" value="1"/>
</dbReference>
<feature type="compositionally biased region" description="Low complexity" evidence="1">
    <location>
        <begin position="974"/>
        <end position="986"/>
    </location>
</feature>
<reference evidence="4 5" key="1">
    <citation type="submission" date="2019-02" db="EMBL/GenBank/DDBJ databases">
        <title>Deep-cultivation of Planctomycetes and their phenomic and genomic characterization uncovers novel biology.</title>
        <authorList>
            <person name="Wiegand S."/>
            <person name="Jogler M."/>
            <person name="Boedeker C."/>
            <person name="Pinto D."/>
            <person name="Vollmers J."/>
            <person name="Rivas-Marin E."/>
            <person name="Kohn T."/>
            <person name="Peeters S.H."/>
            <person name="Heuer A."/>
            <person name="Rast P."/>
            <person name="Oberbeckmann S."/>
            <person name="Bunk B."/>
            <person name="Jeske O."/>
            <person name="Meyerdierks A."/>
            <person name="Storesund J.E."/>
            <person name="Kallscheuer N."/>
            <person name="Luecker S."/>
            <person name="Lage O.M."/>
            <person name="Pohl T."/>
            <person name="Merkel B.J."/>
            <person name="Hornburger P."/>
            <person name="Mueller R.-W."/>
            <person name="Bruemmer F."/>
            <person name="Labrenz M."/>
            <person name="Spormann A.M."/>
            <person name="Op den Camp H."/>
            <person name="Overmann J."/>
            <person name="Amann R."/>
            <person name="Jetten M.S.M."/>
            <person name="Mascher T."/>
            <person name="Medema M.H."/>
            <person name="Devos D.P."/>
            <person name="Kaster A.-K."/>
            <person name="Ovreas L."/>
            <person name="Rohde M."/>
            <person name="Galperin M.Y."/>
            <person name="Jogler C."/>
        </authorList>
    </citation>
    <scope>NUCLEOTIDE SEQUENCE [LARGE SCALE GENOMIC DNA]</scope>
    <source>
        <strain evidence="4 5">ElP</strain>
    </source>
</reference>
<evidence type="ECO:0000313" key="4">
    <source>
        <dbReference type="EMBL" id="QDV33857.1"/>
    </source>
</evidence>
<keyword evidence="2" id="KW-1133">Transmembrane helix</keyword>
<dbReference type="EMBL" id="CP036426">
    <property type="protein sequence ID" value="QDV33857.1"/>
    <property type="molecule type" value="Genomic_DNA"/>
</dbReference>
<dbReference type="RefSeq" id="WP_145268308.1">
    <property type="nucleotide sequence ID" value="NZ_CP036426.1"/>
</dbReference>
<dbReference type="KEGG" id="tpla:ElP_17370"/>
<dbReference type="PROSITE" id="PS50234">
    <property type="entry name" value="VWFA"/>
    <property type="match status" value="2"/>
</dbReference>
<dbReference type="OrthoDB" id="9781333at2"/>
<name>A0A518GZ51_9BACT</name>
<keyword evidence="2" id="KW-0812">Transmembrane</keyword>